<dbReference type="EMBL" id="JAUUTY010000007">
    <property type="protein sequence ID" value="KAK1613345.1"/>
    <property type="molecule type" value="Genomic_DNA"/>
</dbReference>
<accession>A0AAD8R3K8</accession>
<organism evidence="3 4">
    <name type="scientific">Lolium multiflorum</name>
    <name type="common">Italian ryegrass</name>
    <name type="synonym">Lolium perenne subsp. multiflorum</name>
    <dbReference type="NCBI Taxonomy" id="4521"/>
    <lineage>
        <taxon>Eukaryota</taxon>
        <taxon>Viridiplantae</taxon>
        <taxon>Streptophyta</taxon>
        <taxon>Embryophyta</taxon>
        <taxon>Tracheophyta</taxon>
        <taxon>Spermatophyta</taxon>
        <taxon>Magnoliopsida</taxon>
        <taxon>Liliopsida</taxon>
        <taxon>Poales</taxon>
        <taxon>Poaceae</taxon>
        <taxon>BOP clade</taxon>
        <taxon>Pooideae</taxon>
        <taxon>Poodae</taxon>
        <taxon>Poeae</taxon>
        <taxon>Poeae Chloroplast Group 2 (Poeae type)</taxon>
        <taxon>Loliodinae</taxon>
        <taxon>Loliinae</taxon>
        <taxon>Lolium</taxon>
    </lineage>
</organism>
<dbReference type="Proteomes" id="UP001231189">
    <property type="component" value="Unassembled WGS sequence"/>
</dbReference>
<evidence type="ECO:0000256" key="1">
    <source>
        <dbReference type="SAM" id="MobiDB-lite"/>
    </source>
</evidence>
<comment type="caution">
    <text evidence="3">The sequence shown here is derived from an EMBL/GenBank/DDBJ whole genome shotgun (WGS) entry which is preliminary data.</text>
</comment>
<feature type="domain" description="Cathepsin propeptide inhibitor" evidence="2">
    <location>
        <begin position="78"/>
        <end position="134"/>
    </location>
</feature>
<protein>
    <recommendedName>
        <fullName evidence="2">Cathepsin propeptide inhibitor domain-containing protein</fullName>
    </recommendedName>
</protein>
<dbReference type="InterPro" id="IPR038765">
    <property type="entry name" value="Papain-like_cys_pep_sf"/>
</dbReference>
<reference evidence="3" key="1">
    <citation type="submission" date="2023-07" db="EMBL/GenBank/DDBJ databases">
        <title>A chromosome-level genome assembly of Lolium multiflorum.</title>
        <authorList>
            <person name="Chen Y."/>
            <person name="Copetti D."/>
            <person name="Kolliker R."/>
            <person name="Studer B."/>
        </authorList>
    </citation>
    <scope>NUCLEOTIDE SEQUENCE</scope>
    <source>
        <strain evidence="3">02402/16</strain>
        <tissue evidence="3">Leaf</tissue>
    </source>
</reference>
<dbReference type="AlphaFoldDB" id="A0AAD8R3K8"/>
<dbReference type="SMART" id="SM00848">
    <property type="entry name" value="Inhibitor_I29"/>
    <property type="match status" value="1"/>
</dbReference>
<evidence type="ECO:0000313" key="4">
    <source>
        <dbReference type="Proteomes" id="UP001231189"/>
    </source>
</evidence>
<feature type="compositionally biased region" description="Low complexity" evidence="1">
    <location>
        <begin position="11"/>
        <end position="22"/>
    </location>
</feature>
<proteinExistence type="predicted"/>
<keyword evidence="4" id="KW-1185">Reference proteome</keyword>
<gene>
    <name evidence="3" type="ORF">QYE76_037018</name>
</gene>
<feature type="region of interest" description="Disordered" evidence="1">
    <location>
        <begin position="1"/>
        <end position="26"/>
    </location>
</feature>
<sequence length="143" mass="15882">MASLLKRSFSPRATPRTTPARPLHSSSRGLAFGHGLRGAAGVAAAALAGGGALAYYMKDPHDDEAAAREKEEDMKARFEDWAKKYNRSYRDEKEKAMRFQVFKDNIKWIESQPPSARKCMLPGNCFADLKDEELPPCPPILSI</sequence>
<dbReference type="SUPFAM" id="SSF54001">
    <property type="entry name" value="Cysteine proteinases"/>
    <property type="match status" value="1"/>
</dbReference>
<name>A0AAD8R3K8_LOLMU</name>
<dbReference type="Gene3D" id="1.10.287.2250">
    <property type="match status" value="1"/>
</dbReference>
<dbReference type="InterPro" id="IPR013201">
    <property type="entry name" value="Prot_inhib_I29"/>
</dbReference>
<evidence type="ECO:0000259" key="2">
    <source>
        <dbReference type="SMART" id="SM00848"/>
    </source>
</evidence>
<evidence type="ECO:0000313" key="3">
    <source>
        <dbReference type="EMBL" id="KAK1613345.1"/>
    </source>
</evidence>
<dbReference type="Pfam" id="PF08246">
    <property type="entry name" value="Inhibitor_I29"/>
    <property type="match status" value="1"/>
</dbReference>